<dbReference type="GO" id="GO:0006364">
    <property type="term" value="P:rRNA processing"/>
    <property type="evidence" value="ECO:0007669"/>
    <property type="project" value="UniProtKB-KW"/>
</dbReference>
<keyword evidence="8" id="KW-0539">Nucleus</keyword>
<evidence type="ECO:0000256" key="7">
    <source>
        <dbReference type="ARBA" id="ARBA00022884"/>
    </source>
</evidence>
<dbReference type="GO" id="GO:0005730">
    <property type="term" value="C:nucleolus"/>
    <property type="evidence" value="ECO:0007669"/>
    <property type="project" value="TreeGrafter"/>
</dbReference>
<evidence type="ECO:0000256" key="4">
    <source>
        <dbReference type="ARBA" id="ARBA00022490"/>
    </source>
</evidence>
<dbReference type="PANTHER" id="PTHR11953:SF2">
    <property type="entry name" value="EXOSOME COMPLEX COMPONENT MTR3"/>
    <property type="match status" value="1"/>
</dbReference>
<accession>A0A0L7KNJ3</accession>
<dbReference type="GO" id="GO:0000177">
    <property type="term" value="C:cytoplasmic exosome (RNase complex)"/>
    <property type="evidence" value="ECO:0007669"/>
    <property type="project" value="TreeGrafter"/>
</dbReference>
<keyword evidence="11" id="KW-1185">Reference proteome</keyword>
<dbReference type="GO" id="GO:0000176">
    <property type="term" value="C:nuclear exosome (RNase complex)"/>
    <property type="evidence" value="ECO:0007669"/>
    <property type="project" value="TreeGrafter"/>
</dbReference>
<evidence type="ECO:0000313" key="11">
    <source>
        <dbReference type="Proteomes" id="UP000037510"/>
    </source>
</evidence>
<dbReference type="EMBL" id="JTDY01008476">
    <property type="protein sequence ID" value="KOB64549.1"/>
    <property type="molecule type" value="Genomic_DNA"/>
</dbReference>
<comment type="subcellular location">
    <subcellularLocation>
        <location evidence="2">Cytoplasm</location>
    </subcellularLocation>
    <subcellularLocation>
        <location evidence="1">Nucleus</location>
    </subcellularLocation>
</comment>
<dbReference type="Proteomes" id="UP000037510">
    <property type="component" value="Unassembled WGS sequence"/>
</dbReference>
<feature type="domain" description="Exoribonuclease phosphorolytic" evidence="9">
    <location>
        <begin position="86"/>
        <end position="142"/>
    </location>
</feature>
<dbReference type="GO" id="GO:0071051">
    <property type="term" value="P:poly(A)-dependent snoRNA 3'-end processing"/>
    <property type="evidence" value="ECO:0007669"/>
    <property type="project" value="TreeGrafter"/>
</dbReference>
<dbReference type="GO" id="GO:0003723">
    <property type="term" value="F:RNA binding"/>
    <property type="evidence" value="ECO:0007669"/>
    <property type="project" value="UniProtKB-KW"/>
</dbReference>
<evidence type="ECO:0000256" key="5">
    <source>
        <dbReference type="ARBA" id="ARBA00022552"/>
    </source>
</evidence>
<dbReference type="InterPro" id="IPR027408">
    <property type="entry name" value="PNPase/RNase_PH_dom_sf"/>
</dbReference>
<dbReference type="SUPFAM" id="SSF54211">
    <property type="entry name" value="Ribosomal protein S5 domain 2-like"/>
    <property type="match status" value="1"/>
</dbReference>
<evidence type="ECO:0000256" key="6">
    <source>
        <dbReference type="ARBA" id="ARBA00022835"/>
    </source>
</evidence>
<dbReference type="GO" id="GO:0016075">
    <property type="term" value="P:rRNA catabolic process"/>
    <property type="evidence" value="ECO:0007669"/>
    <property type="project" value="TreeGrafter"/>
</dbReference>
<gene>
    <name evidence="10" type="ORF">OBRU01_24078</name>
</gene>
<dbReference type="Pfam" id="PF01138">
    <property type="entry name" value="RNase_PH"/>
    <property type="match status" value="1"/>
</dbReference>
<evidence type="ECO:0000259" key="9">
    <source>
        <dbReference type="Pfam" id="PF01138"/>
    </source>
</evidence>
<dbReference type="InterPro" id="IPR036345">
    <property type="entry name" value="ExoRNase_PH_dom2_sf"/>
</dbReference>
<keyword evidence="4" id="KW-0963">Cytoplasm</keyword>
<reference evidence="10 11" key="1">
    <citation type="journal article" date="2015" name="Genome Biol. Evol.">
        <title>The genome of winter moth (Operophtera brumata) provides a genomic perspective on sexual dimorphism and phenology.</title>
        <authorList>
            <person name="Derks M.F."/>
            <person name="Smit S."/>
            <person name="Salis L."/>
            <person name="Schijlen E."/>
            <person name="Bossers A."/>
            <person name="Mateman C."/>
            <person name="Pijl A.S."/>
            <person name="de Ridder D."/>
            <person name="Groenen M.A."/>
            <person name="Visser M.E."/>
            <person name="Megens H.J."/>
        </authorList>
    </citation>
    <scope>NUCLEOTIDE SEQUENCE [LARGE SCALE GENOMIC DNA]</scope>
    <source>
        <strain evidence="10">WM2013NL</strain>
        <tissue evidence="10">Head and thorax</tissue>
    </source>
</reference>
<dbReference type="AlphaFoldDB" id="A0A0L7KNJ3"/>
<keyword evidence="7" id="KW-0694">RNA-binding</keyword>
<comment type="caution">
    <text evidence="10">The sequence shown here is derived from an EMBL/GenBank/DDBJ whole genome shotgun (WGS) entry which is preliminary data.</text>
</comment>
<proteinExistence type="inferred from homology"/>
<keyword evidence="5" id="KW-0698">rRNA processing</keyword>
<feature type="non-terminal residue" evidence="10">
    <location>
        <position position="264"/>
    </location>
</feature>
<name>A0A0L7KNJ3_OPEBR</name>
<keyword evidence="6" id="KW-0271">Exosome</keyword>
<dbReference type="GO" id="GO:0034475">
    <property type="term" value="P:U4 snRNA 3'-end processing"/>
    <property type="evidence" value="ECO:0007669"/>
    <property type="project" value="TreeGrafter"/>
</dbReference>
<dbReference type="InterPro" id="IPR001247">
    <property type="entry name" value="ExoRNase_PH_dom1"/>
</dbReference>
<evidence type="ECO:0000256" key="8">
    <source>
        <dbReference type="ARBA" id="ARBA00023242"/>
    </source>
</evidence>
<dbReference type="Gene3D" id="3.30.230.70">
    <property type="entry name" value="GHMP Kinase, N-terminal domain"/>
    <property type="match status" value="2"/>
</dbReference>
<organism evidence="10 11">
    <name type="scientific">Operophtera brumata</name>
    <name type="common">Winter moth</name>
    <name type="synonym">Phalaena brumata</name>
    <dbReference type="NCBI Taxonomy" id="104452"/>
    <lineage>
        <taxon>Eukaryota</taxon>
        <taxon>Metazoa</taxon>
        <taxon>Ecdysozoa</taxon>
        <taxon>Arthropoda</taxon>
        <taxon>Hexapoda</taxon>
        <taxon>Insecta</taxon>
        <taxon>Pterygota</taxon>
        <taxon>Neoptera</taxon>
        <taxon>Endopterygota</taxon>
        <taxon>Lepidoptera</taxon>
        <taxon>Glossata</taxon>
        <taxon>Ditrysia</taxon>
        <taxon>Geometroidea</taxon>
        <taxon>Geometridae</taxon>
        <taxon>Larentiinae</taxon>
        <taxon>Operophtera</taxon>
    </lineage>
</organism>
<dbReference type="SUPFAM" id="SSF55666">
    <property type="entry name" value="Ribonuclease PH domain 2-like"/>
    <property type="match status" value="1"/>
</dbReference>
<dbReference type="GO" id="GO:0071028">
    <property type="term" value="P:nuclear mRNA surveillance"/>
    <property type="evidence" value="ECO:0007669"/>
    <property type="project" value="TreeGrafter"/>
</dbReference>
<comment type="similarity">
    <text evidence="3">Belongs to the RNase PH family.</text>
</comment>
<dbReference type="InterPro" id="IPR020568">
    <property type="entry name" value="Ribosomal_Su5_D2-typ_SF"/>
</dbReference>
<evidence type="ECO:0000313" key="10">
    <source>
        <dbReference type="EMBL" id="KOB64549.1"/>
    </source>
</evidence>
<dbReference type="PANTHER" id="PTHR11953">
    <property type="entry name" value="EXOSOME COMPLEX COMPONENT"/>
    <property type="match status" value="1"/>
</dbReference>
<dbReference type="InterPro" id="IPR050080">
    <property type="entry name" value="RNase_PH"/>
</dbReference>
<evidence type="ECO:0000256" key="2">
    <source>
        <dbReference type="ARBA" id="ARBA00004496"/>
    </source>
</evidence>
<dbReference type="STRING" id="104452.A0A0L7KNJ3"/>
<evidence type="ECO:0000256" key="3">
    <source>
        <dbReference type="ARBA" id="ARBA00006678"/>
    </source>
</evidence>
<protein>
    <submittedName>
        <fullName evidence="10">mRNA transport regulator 3</fullName>
    </submittedName>
</protein>
<sequence>MPQDYRRFNGPDDSVSYLKYTKDYVKPYEELHAALLDGKQRRKDGRTLDEGRSMFATTDLLSQAKGSAYLEMKKTKVVCSVFDPREIPGQMALRQALEPCVCRHLFPNYQIDVFVYIIENDGSCLAAAINAAGLALANAAVPMYDIITSCSLAVIEDQIFIDPNREEEYLATCSPETNTNHGIITMSTLSELKQISDYRQVGSMGIECVTNALEILDKECEKILPLIQKILVTNVVTSLEQKKRLEKEAKEREEILNAKVEEWK</sequence>
<evidence type="ECO:0000256" key="1">
    <source>
        <dbReference type="ARBA" id="ARBA00004123"/>
    </source>
</evidence>